<dbReference type="STRING" id="1051890.A0A3N4M6L4"/>
<keyword evidence="10" id="KW-0560">Oxidoreductase</keyword>
<dbReference type="PANTHER" id="PTHR11404:SF29">
    <property type="entry name" value="SUPEROXIDE DISMUTASE"/>
    <property type="match status" value="1"/>
</dbReference>
<evidence type="ECO:0000256" key="11">
    <source>
        <dbReference type="ARBA" id="ARBA00023128"/>
    </source>
</evidence>
<reference evidence="16 17" key="1">
    <citation type="journal article" date="2018" name="Nat. Ecol. Evol.">
        <title>Pezizomycetes genomes reveal the molecular basis of ectomycorrhizal truffle lifestyle.</title>
        <authorList>
            <person name="Murat C."/>
            <person name="Payen T."/>
            <person name="Noel B."/>
            <person name="Kuo A."/>
            <person name="Morin E."/>
            <person name="Chen J."/>
            <person name="Kohler A."/>
            <person name="Krizsan K."/>
            <person name="Balestrini R."/>
            <person name="Da Silva C."/>
            <person name="Montanini B."/>
            <person name="Hainaut M."/>
            <person name="Levati E."/>
            <person name="Barry K.W."/>
            <person name="Belfiori B."/>
            <person name="Cichocki N."/>
            <person name="Clum A."/>
            <person name="Dockter R.B."/>
            <person name="Fauchery L."/>
            <person name="Guy J."/>
            <person name="Iotti M."/>
            <person name="Le Tacon F."/>
            <person name="Lindquist E.A."/>
            <person name="Lipzen A."/>
            <person name="Malagnac F."/>
            <person name="Mello A."/>
            <person name="Molinier V."/>
            <person name="Miyauchi S."/>
            <person name="Poulain J."/>
            <person name="Riccioni C."/>
            <person name="Rubini A."/>
            <person name="Sitrit Y."/>
            <person name="Splivallo R."/>
            <person name="Traeger S."/>
            <person name="Wang M."/>
            <person name="Zifcakova L."/>
            <person name="Wipf D."/>
            <person name="Zambonelli A."/>
            <person name="Paolocci F."/>
            <person name="Nowrousian M."/>
            <person name="Ottonello S."/>
            <person name="Baldrian P."/>
            <person name="Spatafora J.W."/>
            <person name="Henrissat B."/>
            <person name="Nagy L.G."/>
            <person name="Aury J.M."/>
            <person name="Wincker P."/>
            <person name="Grigoriev I.V."/>
            <person name="Bonfante P."/>
            <person name="Martin F.M."/>
        </authorList>
    </citation>
    <scope>NUCLEOTIDE SEQUENCE [LARGE SCALE GENOMIC DNA]</scope>
    <source>
        <strain evidence="16 17">ATCC MYA-4762</strain>
    </source>
</reference>
<evidence type="ECO:0000256" key="10">
    <source>
        <dbReference type="ARBA" id="ARBA00023002"/>
    </source>
</evidence>
<evidence type="ECO:0000256" key="9">
    <source>
        <dbReference type="ARBA" id="ARBA00022946"/>
    </source>
</evidence>
<name>A0A3N4M6L4_9PEZI</name>
<evidence type="ECO:0000256" key="5">
    <source>
        <dbReference type="ARBA" id="ARBA00011881"/>
    </source>
</evidence>
<evidence type="ECO:0000256" key="12">
    <source>
        <dbReference type="ARBA" id="ARBA00023211"/>
    </source>
</evidence>
<dbReference type="PROSITE" id="PS00088">
    <property type="entry name" value="SOD_MN"/>
    <property type="match status" value="1"/>
</dbReference>
<evidence type="ECO:0000256" key="7">
    <source>
        <dbReference type="ARBA" id="ARBA00014518"/>
    </source>
</evidence>
<dbReference type="InterPro" id="IPR019833">
    <property type="entry name" value="Mn/Fe_SOD_BS"/>
</dbReference>
<dbReference type="PANTHER" id="PTHR11404">
    <property type="entry name" value="SUPEROXIDE DISMUTASE 2"/>
    <property type="match status" value="1"/>
</dbReference>
<feature type="domain" description="Manganese/iron superoxide dismutase N-terminal" evidence="14">
    <location>
        <begin position="82"/>
        <end position="163"/>
    </location>
</feature>
<gene>
    <name evidence="16" type="ORF">L211DRAFT_860070</name>
</gene>
<comment type="subcellular location">
    <subcellularLocation>
        <location evidence="3">Mitochondrion matrix</location>
    </subcellularLocation>
</comment>
<dbReference type="InterPro" id="IPR036314">
    <property type="entry name" value="SOD_C_sf"/>
</dbReference>
<evidence type="ECO:0000256" key="13">
    <source>
        <dbReference type="ARBA" id="ARBA00049204"/>
    </source>
</evidence>
<dbReference type="InterPro" id="IPR019832">
    <property type="entry name" value="Mn/Fe_SOD_C"/>
</dbReference>
<dbReference type="FunFam" id="3.55.40.20:FF:000004">
    <property type="entry name" value="Superoxide dismutase [Fe]"/>
    <property type="match status" value="1"/>
</dbReference>
<dbReference type="FunFam" id="1.10.287.990:FF:000001">
    <property type="entry name" value="Superoxide dismutase"/>
    <property type="match status" value="1"/>
</dbReference>
<evidence type="ECO:0000256" key="1">
    <source>
        <dbReference type="ARBA" id="ARBA00001936"/>
    </source>
</evidence>
<dbReference type="SUPFAM" id="SSF46609">
    <property type="entry name" value="Fe,Mn superoxide dismutase (SOD), N-terminal domain"/>
    <property type="match status" value="1"/>
</dbReference>
<evidence type="ECO:0000256" key="6">
    <source>
        <dbReference type="ARBA" id="ARBA00012682"/>
    </source>
</evidence>
<evidence type="ECO:0000259" key="15">
    <source>
        <dbReference type="Pfam" id="PF02777"/>
    </source>
</evidence>
<keyword evidence="11" id="KW-0496">Mitochondrion</keyword>
<evidence type="ECO:0000256" key="8">
    <source>
        <dbReference type="ARBA" id="ARBA00022723"/>
    </source>
</evidence>
<evidence type="ECO:0000259" key="14">
    <source>
        <dbReference type="Pfam" id="PF00081"/>
    </source>
</evidence>
<keyword evidence="12" id="KW-0464">Manganese</keyword>
<dbReference type="InterPro" id="IPR019831">
    <property type="entry name" value="Mn/Fe_SOD_N"/>
</dbReference>
<evidence type="ECO:0000313" key="17">
    <source>
        <dbReference type="Proteomes" id="UP000267821"/>
    </source>
</evidence>
<comment type="similarity">
    <text evidence="4">Belongs to the iron/manganese superoxide dismutase family.</text>
</comment>
<dbReference type="InterPro" id="IPR001189">
    <property type="entry name" value="Mn/Fe_SOD"/>
</dbReference>
<comment type="cofactor">
    <cofactor evidence="1">
        <name>Mn(2+)</name>
        <dbReference type="ChEBI" id="CHEBI:29035"/>
    </cofactor>
</comment>
<comment type="function">
    <text evidence="2">Destroys superoxide anion radicals which are normally produced within the cells and which are toxic to biological systems.</text>
</comment>
<sequence>MQFLQYFAVFTQIIYGSDNHLNVTGSQIAATSVDSETATILPVDIESKIGVDFDITATTEVPLATNSIIFDNIDKTTDYLKKFTLPSLPYAYNALEPYISKQIMELHHTRHHQAYVDNLNAALQGHATAFQKADVKKQIELQQVIKFNGGGHINHSLFWANLSPAGTPAASPSAAPQLRDAIEERWGSYDTFKEKFSKALLGIQGSGWGWLVKDKNKGILSIETTKDQDPVIGDRIPIIGVDMWEHAYYIQYLNDKASYVEGVWNIINWETAETRFKNLTSLYL</sequence>
<dbReference type="GO" id="GO:0005759">
    <property type="term" value="C:mitochondrial matrix"/>
    <property type="evidence" value="ECO:0007669"/>
    <property type="project" value="UniProtKB-SubCell"/>
</dbReference>
<dbReference type="Pfam" id="PF02777">
    <property type="entry name" value="Sod_Fe_C"/>
    <property type="match status" value="1"/>
</dbReference>
<dbReference type="Gene3D" id="3.55.40.20">
    <property type="entry name" value="Iron/manganese superoxide dismutase, C-terminal domain"/>
    <property type="match status" value="1"/>
</dbReference>
<dbReference type="Proteomes" id="UP000267821">
    <property type="component" value="Unassembled WGS sequence"/>
</dbReference>
<dbReference type="EC" id="1.15.1.1" evidence="6"/>
<evidence type="ECO:0000313" key="16">
    <source>
        <dbReference type="EMBL" id="RPB28351.1"/>
    </source>
</evidence>
<dbReference type="InParanoid" id="A0A3N4M6L4"/>
<feature type="domain" description="Manganese/iron superoxide dismutase C-terminal" evidence="15">
    <location>
        <begin position="177"/>
        <end position="275"/>
    </location>
</feature>
<keyword evidence="8" id="KW-0479">Metal-binding</keyword>
<dbReference type="GO" id="GO:0004784">
    <property type="term" value="F:superoxide dismutase activity"/>
    <property type="evidence" value="ECO:0007669"/>
    <property type="project" value="UniProtKB-EC"/>
</dbReference>
<dbReference type="PRINTS" id="PR01703">
    <property type="entry name" value="MNSODISMTASE"/>
</dbReference>
<comment type="catalytic activity">
    <reaction evidence="13">
        <text>2 superoxide + 2 H(+) = H2O2 + O2</text>
        <dbReference type="Rhea" id="RHEA:20696"/>
        <dbReference type="ChEBI" id="CHEBI:15378"/>
        <dbReference type="ChEBI" id="CHEBI:15379"/>
        <dbReference type="ChEBI" id="CHEBI:16240"/>
        <dbReference type="ChEBI" id="CHEBI:18421"/>
        <dbReference type="EC" id="1.15.1.1"/>
    </reaction>
</comment>
<protein>
    <recommendedName>
        <fullName evidence="7">Superoxide dismutase [Mn], mitochondrial</fullName>
        <ecNumber evidence="6">1.15.1.1</ecNumber>
    </recommendedName>
</protein>
<dbReference type="Pfam" id="PF00081">
    <property type="entry name" value="Sod_Fe_N"/>
    <property type="match status" value="1"/>
</dbReference>
<dbReference type="GO" id="GO:0030145">
    <property type="term" value="F:manganese ion binding"/>
    <property type="evidence" value="ECO:0007669"/>
    <property type="project" value="TreeGrafter"/>
</dbReference>
<dbReference type="AlphaFoldDB" id="A0A3N4M6L4"/>
<dbReference type="OrthoDB" id="239262at2759"/>
<proteinExistence type="inferred from homology"/>
<evidence type="ECO:0000256" key="4">
    <source>
        <dbReference type="ARBA" id="ARBA00008714"/>
    </source>
</evidence>
<accession>A0A3N4M6L4</accession>
<dbReference type="Gene3D" id="1.10.287.990">
    <property type="entry name" value="Fe,Mn superoxide dismutase (SOD) domain"/>
    <property type="match status" value="1"/>
</dbReference>
<dbReference type="InterPro" id="IPR036324">
    <property type="entry name" value="Mn/Fe_SOD_N_sf"/>
</dbReference>
<keyword evidence="9" id="KW-0809">Transit peptide</keyword>
<dbReference type="SUPFAM" id="SSF54719">
    <property type="entry name" value="Fe,Mn superoxide dismutase (SOD), C-terminal domain"/>
    <property type="match status" value="1"/>
</dbReference>
<keyword evidence="17" id="KW-1185">Reference proteome</keyword>
<dbReference type="EMBL" id="ML121529">
    <property type="protein sequence ID" value="RPB28351.1"/>
    <property type="molecule type" value="Genomic_DNA"/>
</dbReference>
<organism evidence="16 17">
    <name type="scientific">Terfezia boudieri ATCC MYA-4762</name>
    <dbReference type="NCBI Taxonomy" id="1051890"/>
    <lineage>
        <taxon>Eukaryota</taxon>
        <taxon>Fungi</taxon>
        <taxon>Dikarya</taxon>
        <taxon>Ascomycota</taxon>
        <taxon>Pezizomycotina</taxon>
        <taxon>Pezizomycetes</taxon>
        <taxon>Pezizales</taxon>
        <taxon>Pezizaceae</taxon>
        <taxon>Terfezia</taxon>
    </lineage>
</organism>
<evidence type="ECO:0000256" key="3">
    <source>
        <dbReference type="ARBA" id="ARBA00004305"/>
    </source>
</evidence>
<dbReference type="InterPro" id="IPR050265">
    <property type="entry name" value="Fe/Mn_Superoxide_Dismutase"/>
</dbReference>
<comment type="subunit">
    <text evidence="5">Homotetramer.</text>
</comment>
<evidence type="ECO:0000256" key="2">
    <source>
        <dbReference type="ARBA" id="ARBA00002170"/>
    </source>
</evidence>